<sequence>MITNEKLKTYYKGVSLLGEALQLIDKRCIRLVQQGKSKRKSNEEDQKQTEKFPEMLNSLPIYDNPNMIKLENIWGIDKREDVDSCIIINGEAGIGKSVLTKMISYLWANDQMWNDRFSLLLRISLREIVDNFDKTNGKSDGDGDIKKQWSEIMKRLIPGLNEQDTKHIMHSKNDLLLILDGFDEIVNELNTNMDLREWLKYCTKKGKYCVIMTSRLNATCSYLRKKSIRLNVICFQKQDIQNYVRTYLKNPANGDYNYQADSLIKTIDENPLLQLLSCIPLYLNFLCYLTKQQKIQNENQHKDDLFHKFDCMSVLKLLLKYKLNEQDMFNTFEMEIDYLSQLAWEGLKSEQE</sequence>
<accession>X6LLU7</accession>
<protein>
    <submittedName>
        <fullName evidence="2">NTPase</fullName>
    </submittedName>
</protein>
<dbReference type="Gene3D" id="3.40.50.300">
    <property type="entry name" value="P-loop containing nucleotide triphosphate hydrolases"/>
    <property type="match status" value="1"/>
</dbReference>
<dbReference type="EMBL" id="ASPP01036650">
    <property type="protein sequence ID" value="ETO02122.1"/>
    <property type="molecule type" value="Genomic_DNA"/>
</dbReference>
<comment type="caution">
    <text evidence="2">The sequence shown here is derived from an EMBL/GenBank/DDBJ whole genome shotgun (WGS) entry which is preliminary data.</text>
</comment>
<dbReference type="AlphaFoldDB" id="X6LLU7"/>
<dbReference type="PANTHER" id="PTHR46844">
    <property type="entry name" value="SLR5058 PROTEIN"/>
    <property type="match status" value="1"/>
</dbReference>
<dbReference type="Proteomes" id="UP000023152">
    <property type="component" value="Unassembled WGS sequence"/>
</dbReference>
<keyword evidence="3" id="KW-1185">Reference proteome</keyword>
<reference evidence="2 3" key="1">
    <citation type="journal article" date="2013" name="Curr. Biol.">
        <title>The Genome of the Foraminiferan Reticulomyxa filosa.</title>
        <authorList>
            <person name="Glockner G."/>
            <person name="Hulsmann N."/>
            <person name="Schleicher M."/>
            <person name="Noegel A.A."/>
            <person name="Eichinger L."/>
            <person name="Gallinger C."/>
            <person name="Pawlowski J."/>
            <person name="Sierra R."/>
            <person name="Euteneuer U."/>
            <person name="Pillet L."/>
            <person name="Moustafa A."/>
            <person name="Platzer M."/>
            <person name="Groth M."/>
            <person name="Szafranski K."/>
            <person name="Schliwa M."/>
        </authorList>
    </citation>
    <scope>NUCLEOTIDE SEQUENCE [LARGE SCALE GENOMIC DNA]</scope>
</reference>
<evidence type="ECO:0000259" key="1">
    <source>
        <dbReference type="PROSITE" id="PS50837"/>
    </source>
</evidence>
<proteinExistence type="predicted"/>
<evidence type="ECO:0000313" key="2">
    <source>
        <dbReference type="EMBL" id="ETO02122.1"/>
    </source>
</evidence>
<dbReference type="SUPFAM" id="SSF52540">
    <property type="entry name" value="P-loop containing nucleoside triphosphate hydrolases"/>
    <property type="match status" value="1"/>
</dbReference>
<dbReference type="PROSITE" id="PS50837">
    <property type="entry name" value="NACHT"/>
    <property type="match status" value="1"/>
</dbReference>
<dbReference type="OrthoDB" id="120976at2759"/>
<evidence type="ECO:0000313" key="3">
    <source>
        <dbReference type="Proteomes" id="UP000023152"/>
    </source>
</evidence>
<feature type="domain" description="NACHT" evidence="1">
    <location>
        <begin position="84"/>
        <end position="215"/>
    </location>
</feature>
<name>X6LLU7_RETFI</name>
<organism evidence="2 3">
    <name type="scientific">Reticulomyxa filosa</name>
    <dbReference type="NCBI Taxonomy" id="46433"/>
    <lineage>
        <taxon>Eukaryota</taxon>
        <taxon>Sar</taxon>
        <taxon>Rhizaria</taxon>
        <taxon>Retaria</taxon>
        <taxon>Foraminifera</taxon>
        <taxon>Monothalamids</taxon>
        <taxon>Reticulomyxidae</taxon>
        <taxon>Reticulomyxa</taxon>
    </lineage>
</organism>
<dbReference type="InterPro" id="IPR007111">
    <property type="entry name" value="NACHT_NTPase"/>
</dbReference>
<gene>
    <name evidence="2" type="ORF">RFI_35314</name>
</gene>
<dbReference type="InterPro" id="IPR027417">
    <property type="entry name" value="P-loop_NTPase"/>
</dbReference>
<dbReference type="Pfam" id="PF05729">
    <property type="entry name" value="NACHT"/>
    <property type="match status" value="1"/>
</dbReference>
<feature type="non-terminal residue" evidence="2">
    <location>
        <position position="352"/>
    </location>
</feature>
<dbReference type="PANTHER" id="PTHR46844:SF1">
    <property type="entry name" value="SLR5058 PROTEIN"/>
    <property type="match status" value="1"/>
</dbReference>